<dbReference type="PROSITE" id="PS51257">
    <property type="entry name" value="PROKAR_LIPOPROTEIN"/>
    <property type="match status" value="1"/>
</dbReference>
<feature type="domain" description="DUF5017" evidence="1">
    <location>
        <begin position="18"/>
        <end position="194"/>
    </location>
</feature>
<dbReference type="STRING" id="29529.SAMN04488122_2219"/>
<dbReference type="Pfam" id="PF16409">
    <property type="entry name" value="DUF5017"/>
    <property type="match status" value="1"/>
</dbReference>
<dbReference type="EMBL" id="FOJG01000001">
    <property type="protein sequence ID" value="SEW35317.1"/>
    <property type="molecule type" value="Genomic_DNA"/>
</dbReference>
<evidence type="ECO:0000313" key="2">
    <source>
        <dbReference type="EMBL" id="SEW35317.1"/>
    </source>
</evidence>
<accession>A0A1I0R4G3</accession>
<protein>
    <recommendedName>
        <fullName evidence="1">DUF5017 domain-containing protein</fullName>
    </recommendedName>
</protein>
<keyword evidence="3" id="KW-1185">Reference proteome</keyword>
<dbReference type="RefSeq" id="WP_089894502.1">
    <property type="nucleotide sequence ID" value="NZ_FOJG01000001.1"/>
</dbReference>
<dbReference type="InterPro" id="IPR032185">
    <property type="entry name" value="DUF5017"/>
</dbReference>
<proteinExistence type="predicted"/>
<sequence>MRFHNILFTAVSGLLLAACNKDIKLKSLSFDASAGAGTYATADTIRFNLTGNPDFITFYSGLPGNRYAYRNRTAAAGTPVLRFTSARANGTQTNSLQLMISADFKGIDTSNTTTLSNIAAANWKDITDRATLSTGAALASGPVDLTDQIGDKPVYIAFKYTSVSGSKQNKWTITGLNVNNTLADSTTYLIANLNAGNTAITNYGATTYSPGWVSYKVVNNYNWVVTAGTSLVITGAAAADQATQNAEAWAIMGPLDLKKVTPDWGIPIKNIGENMSKFPYKYIYTSPGAYDATFLASNANRDRQDSIVKNIRLNVH</sequence>
<reference evidence="3" key="1">
    <citation type="submission" date="2016-10" db="EMBL/GenBank/DDBJ databases">
        <authorList>
            <person name="Varghese N."/>
            <person name="Submissions S."/>
        </authorList>
    </citation>
    <scope>NUCLEOTIDE SEQUENCE [LARGE SCALE GENOMIC DNA]</scope>
    <source>
        <strain evidence="3">DSM 3695</strain>
    </source>
</reference>
<dbReference type="Proteomes" id="UP000199310">
    <property type="component" value="Unassembled WGS sequence"/>
</dbReference>
<evidence type="ECO:0000259" key="1">
    <source>
        <dbReference type="Pfam" id="PF16409"/>
    </source>
</evidence>
<evidence type="ECO:0000313" key="3">
    <source>
        <dbReference type="Proteomes" id="UP000199310"/>
    </source>
</evidence>
<name>A0A1I0R4G3_9BACT</name>
<dbReference type="OrthoDB" id="1082472at2"/>
<gene>
    <name evidence="2" type="ORF">SAMN04488122_2219</name>
</gene>
<dbReference type="AlphaFoldDB" id="A0A1I0R4G3"/>
<organism evidence="2 3">
    <name type="scientific">Chitinophaga arvensicola</name>
    <dbReference type="NCBI Taxonomy" id="29529"/>
    <lineage>
        <taxon>Bacteria</taxon>
        <taxon>Pseudomonadati</taxon>
        <taxon>Bacteroidota</taxon>
        <taxon>Chitinophagia</taxon>
        <taxon>Chitinophagales</taxon>
        <taxon>Chitinophagaceae</taxon>
        <taxon>Chitinophaga</taxon>
    </lineage>
</organism>